<dbReference type="PANTHER" id="PTHR43986">
    <property type="entry name" value="ELONGATION FACTOR 1-GAMMA"/>
    <property type="match status" value="1"/>
</dbReference>
<dbReference type="SUPFAM" id="SSF52833">
    <property type="entry name" value="Thioredoxin-like"/>
    <property type="match status" value="1"/>
</dbReference>
<dbReference type="InterPro" id="IPR036249">
    <property type="entry name" value="Thioredoxin-like_sf"/>
</dbReference>
<evidence type="ECO:0000259" key="2">
    <source>
        <dbReference type="PROSITE" id="PS50405"/>
    </source>
</evidence>
<dbReference type="PROSITE" id="PS50405">
    <property type="entry name" value="GST_CTER"/>
    <property type="match status" value="1"/>
</dbReference>
<gene>
    <name evidence="3" type="ORF">HYDPIDRAFT_33340</name>
</gene>
<evidence type="ECO:0000259" key="1">
    <source>
        <dbReference type="PROSITE" id="PS50404"/>
    </source>
</evidence>
<dbReference type="InterPro" id="IPR036282">
    <property type="entry name" value="Glutathione-S-Trfase_C_sf"/>
</dbReference>
<dbReference type="GO" id="GO:0005737">
    <property type="term" value="C:cytoplasm"/>
    <property type="evidence" value="ECO:0007669"/>
    <property type="project" value="TreeGrafter"/>
</dbReference>
<feature type="domain" description="GST C-terminal" evidence="2">
    <location>
        <begin position="89"/>
        <end position="224"/>
    </location>
</feature>
<dbReference type="GO" id="GO:0005634">
    <property type="term" value="C:nucleus"/>
    <property type="evidence" value="ECO:0007669"/>
    <property type="project" value="TreeGrafter"/>
</dbReference>
<dbReference type="SFLD" id="SFLDG00358">
    <property type="entry name" value="Main_(cytGST)"/>
    <property type="match status" value="1"/>
</dbReference>
<dbReference type="SFLD" id="SFLDS00019">
    <property type="entry name" value="Glutathione_Transferase_(cytos"/>
    <property type="match status" value="1"/>
</dbReference>
<dbReference type="AlphaFoldDB" id="A0A0C9VNQ2"/>
<organism evidence="3 4">
    <name type="scientific">Hydnomerulius pinastri MD-312</name>
    <dbReference type="NCBI Taxonomy" id="994086"/>
    <lineage>
        <taxon>Eukaryota</taxon>
        <taxon>Fungi</taxon>
        <taxon>Dikarya</taxon>
        <taxon>Basidiomycota</taxon>
        <taxon>Agaricomycotina</taxon>
        <taxon>Agaricomycetes</taxon>
        <taxon>Agaricomycetidae</taxon>
        <taxon>Boletales</taxon>
        <taxon>Boletales incertae sedis</taxon>
        <taxon>Leucogyrophana</taxon>
    </lineage>
</organism>
<evidence type="ECO:0000313" key="3">
    <source>
        <dbReference type="EMBL" id="KIJ59270.1"/>
    </source>
</evidence>
<dbReference type="HOGENOM" id="CLU_011226_3_2_1"/>
<dbReference type="Gene3D" id="1.20.1050.10">
    <property type="match status" value="1"/>
</dbReference>
<protein>
    <recommendedName>
        <fullName evidence="5">Glutathione transferase</fullName>
    </recommendedName>
</protein>
<proteinExistence type="predicted"/>
<sequence>MSPIGTIWGDLRQRQTKVILSVAALAGLELEQPHFEFGVTNKSTDFLAKFPLGKIPAFEDPEGWTLIEGATIAHYLSALAPKSGLLGSNTKEAAVVDQWIHFAEHEIGSYLYNIIGLIHGWSGPFSRETYDKHNERLARSLEFVESHLAARPSGFVALDSLTLADLVLAGVIHGGARITFGAAERAQYPHIFAHFARVTADERIKQWFSTEDFVDVAISEPKTA</sequence>
<dbReference type="PANTHER" id="PTHR43986:SF1">
    <property type="entry name" value="ELONGATION FACTOR 1-GAMMA"/>
    <property type="match status" value="1"/>
</dbReference>
<dbReference type="GO" id="GO:0006414">
    <property type="term" value="P:translational elongation"/>
    <property type="evidence" value="ECO:0007669"/>
    <property type="project" value="TreeGrafter"/>
</dbReference>
<evidence type="ECO:0008006" key="5">
    <source>
        <dbReference type="Google" id="ProtNLM"/>
    </source>
</evidence>
<dbReference type="PROSITE" id="PS50404">
    <property type="entry name" value="GST_NTER"/>
    <property type="match status" value="1"/>
</dbReference>
<dbReference type="Gene3D" id="3.40.30.10">
    <property type="entry name" value="Glutaredoxin"/>
    <property type="match status" value="1"/>
</dbReference>
<feature type="domain" description="GST N-terminal" evidence="1">
    <location>
        <begin position="3"/>
        <end position="84"/>
    </location>
</feature>
<name>A0A0C9VNQ2_9AGAM</name>
<evidence type="ECO:0000313" key="4">
    <source>
        <dbReference type="Proteomes" id="UP000053820"/>
    </source>
</evidence>
<dbReference type="InterPro" id="IPR004045">
    <property type="entry name" value="Glutathione_S-Trfase_N"/>
</dbReference>
<keyword evidence="4" id="KW-1185">Reference proteome</keyword>
<dbReference type="InterPro" id="IPR040079">
    <property type="entry name" value="Glutathione_S-Trfase"/>
</dbReference>
<dbReference type="Pfam" id="PF02798">
    <property type="entry name" value="GST_N"/>
    <property type="match status" value="1"/>
</dbReference>
<dbReference type="Proteomes" id="UP000053820">
    <property type="component" value="Unassembled WGS sequence"/>
</dbReference>
<dbReference type="InterPro" id="IPR004046">
    <property type="entry name" value="GST_C"/>
</dbReference>
<dbReference type="OrthoDB" id="2663267at2759"/>
<dbReference type="InterPro" id="IPR050802">
    <property type="entry name" value="EF-GSTs"/>
</dbReference>
<dbReference type="Pfam" id="PF14497">
    <property type="entry name" value="GST_C_3"/>
    <property type="match status" value="1"/>
</dbReference>
<reference evidence="3 4" key="1">
    <citation type="submission" date="2014-04" db="EMBL/GenBank/DDBJ databases">
        <title>Evolutionary Origins and Diversification of the Mycorrhizal Mutualists.</title>
        <authorList>
            <consortium name="DOE Joint Genome Institute"/>
            <consortium name="Mycorrhizal Genomics Consortium"/>
            <person name="Kohler A."/>
            <person name="Kuo A."/>
            <person name="Nagy L.G."/>
            <person name="Floudas D."/>
            <person name="Copeland A."/>
            <person name="Barry K.W."/>
            <person name="Cichocki N."/>
            <person name="Veneault-Fourrey C."/>
            <person name="LaButti K."/>
            <person name="Lindquist E.A."/>
            <person name="Lipzen A."/>
            <person name="Lundell T."/>
            <person name="Morin E."/>
            <person name="Murat C."/>
            <person name="Riley R."/>
            <person name="Ohm R."/>
            <person name="Sun H."/>
            <person name="Tunlid A."/>
            <person name="Henrissat B."/>
            <person name="Grigoriev I.V."/>
            <person name="Hibbett D.S."/>
            <person name="Martin F."/>
        </authorList>
    </citation>
    <scope>NUCLEOTIDE SEQUENCE [LARGE SCALE GENOMIC DNA]</scope>
    <source>
        <strain evidence="3 4">MD-312</strain>
    </source>
</reference>
<dbReference type="SUPFAM" id="SSF47616">
    <property type="entry name" value="GST C-terminal domain-like"/>
    <property type="match status" value="1"/>
</dbReference>
<accession>A0A0C9VNQ2</accession>
<dbReference type="EMBL" id="KN839892">
    <property type="protein sequence ID" value="KIJ59270.1"/>
    <property type="molecule type" value="Genomic_DNA"/>
</dbReference>
<dbReference type="CDD" id="cd03044">
    <property type="entry name" value="GST_N_EF1Bgamma"/>
    <property type="match status" value="1"/>
</dbReference>
<dbReference type="InterPro" id="IPR010987">
    <property type="entry name" value="Glutathione-S-Trfase_C-like"/>
</dbReference>